<dbReference type="GO" id="GO:0005975">
    <property type="term" value="P:carbohydrate metabolic process"/>
    <property type="evidence" value="ECO:0007669"/>
    <property type="project" value="InterPro"/>
</dbReference>
<evidence type="ECO:0000256" key="5">
    <source>
        <dbReference type="SAM" id="MobiDB-lite"/>
    </source>
</evidence>
<dbReference type="GO" id="GO:0004563">
    <property type="term" value="F:beta-N-acetylhexosaminidase activity"/>
    <property type="evidence" value="ECO:0007669"/>
    <property type="project" value="UniProtKB-EC"/>
</dbReference>
<dbReference type="InterPro" id="IPR029018">
    <property type="entry name" value="Hex-like_dom2"/>
</dbReference>
<dbReference type="GO" id="GO:0006689">
    <property type="term" value="P:ganglioside catabolic process"/>
    <property type="evidence" value="ECO:0007669"/>
    <property type="project" value="TreeGrafter"/>
</dbReference>
<feature type="domain" description="Glycoside hydrolase family 20 catalytic" evidence="6">
    <location>
        <begin position="202"/>
        <end position="257"/>
    </location>
</feature>
<evidence type="ECO:0000259" key="6">
    <source>
        <dbReference type="Pfam" id="PF00728"/>
    </source>
</evidence>
<dbReference type="GO" id="GO:0030203">
    <property type="term" value="P:glycosaminoglycan metabolic process"/>
    <property type="evidence" value="ECO:0007669"/>
    <property type="project" value="TreeGrafter"/>
</dbReference>
<keyword evidence="4 7" id="KW-0378">Hydrolase</keyword>
<dbReference type="EC" id="3.2.1.52" evidence="3"/>
<dbReference type="Gene3D" id="3.30.379.10">
    <property type="entry name" value="Chitobiase/beta-hexosaminidase domain 2-like"/>
    <property type="match status" value="1"/>
</dbReference>
<name>A0A0C2H0E3_9BILA</name>
<dbReference type="GO" id="GO:0016020">
    <property type="term" value="C:membrane"/>
    <property type="evidence" value="ECO:0007669"/>
    <property type="project" value="TreeGrafter"/>
</dbReference>
<dbReference type="OrthoDB" id="428480at2759"/>
<comment type="similarity">
    <text evidence="2">Belongs to the glycosyl hydrolase 20 family.</text>
</comment>
<keyword evidence="8" id="KW-1185">Reference proteome</keyword>
<dbReference type="EMBL" id="KN726777">
    <property type="protein sequence ID" value="KIH67240.1"/>
    <property type="molecule type" value="Genomic_DNA"/>
</dbReference>
<gene>
    <name evidence="7" type="ORF">ANCDUO_02429</name>
</gene>
<dbReference type="GO" id="GO:0005764">
    <property type="term" value="C:lysosome"/>
    <property type="evidence" value="ECO:0007669"/>
    <property type="project" value="TreeGrafter"/>
</dbReference>
<dbReference type="PANTHER" id="PTHR22600:SF21">
    <property type="entry name" value="BETA-HEXOSAMINIDASE A"/>
    <property type="match status" value="1"/>
</dbReference>
<feature type="region of interest" description="Disordered" evidence="5">
    <location>
        <begin position="1"/>
        <end position="22"/>
    </location>
</feature>
<evidence type="ECO:0000256" key="1">
    <source>
        <dbReference type="ARBA" id="ARBA00001231"/>
    </source>
</evidence>
<dbReference type="Proteomes" id="UP000054047">
    <property type="component" value="Unassembled WGS sequence"/>
</dbReference>
<proteinExistence type="inferred from homology"/>
<reference evidence="7 8" key="1">
    <citation type="submission" date="2013-12" db="EMBL/GenBank/DDBJ databases">
        <title>Draft genome of the parsitic nematode Ancylostoma duodenale.</title>
        <authorList>
            <person name="Mitreva M."/>
        </authorList>
    </citation>
    <scope>NUCLEOTIDE SEQUENCE [LARGE SCALE GENOMIC DNA]</scope>
    <source>
        <strain evidence="7 8">Zhejiang</strain>
    </source>
</reference>
<organism evidence="7 8">
    <name type="scientific">Ancylostoma duodenale</name>
    <dbReference type="NCBI Taxonomy" id="51022"/>
    <lineage>
        <taxon>Eukaryota</taxon>
        <taxon>Metazoa</taxon>
        <taxon>Ecdysozoa</taxon>
        <taxon>Nematoda</taxon>
        <taxon>Chromadorea</taxon>
        <taxon>Rhabditida</taxon>
        <taxon>Rhabditina</taxon>
        <taxon>Rhabditomorpha</taxon>
        <taxon>Strongyloidea</taxon>
        <taxon>Ancylostomatidae</taxon>
        <taxon>Ancylostomatinae</taxon>
        <taxon>Ancylostoma</taxon>
    </lineage>
</organism>
<dbReference type="Gene3D" id="3.20.20.80">
    <property type="entry name" value="Glycosidases"/>
    <property type="match status" value="2"/>
</dbReference>
<sequence>MNNDTPATFLMSPSKDATRRPHRAVVRARLQSRGTSDTTPHHPKSTIDLIVNAMEEAGKDAMEEASTASSHRRADVKPRTEEKEGGVWPLPHSIKYDTYNHTINPGQFHFTSKIGACDLVDKAIARYQKLAFPLYDPASYSDLPATLTTLSISVTKGCDTTPPQLEMDESYTLVVDRIKGIANLAATEYRVRTASVTDKPRFPHRGTLIDTARHFISLPVILQHLDVMSQNKMNVLHWHIVDSESFPYTSAKFANMSLINNKEVNKRMKAMGYTNAKELLNYYWQTLFGLIDKDRPGTKKIVWQEVLDMKINVTNAVAHVWKGNTLDAIMHEMATVTAAGHHAILSSCWYLDLIKYGADWGYIDENPVDGIKSRGKYYECDPTDFKGTADQKALVLGGEAALWGEFVDGTNFMTRMW</sequence>
<dbReference type="InterPro" id="IPR017853">
    <property type="entry name" value="GH"/>
</dbReference>
<dbReference type="SUPFAM" id="SSF55545">
    <property type="entry name" value="beta-N-acetylhexosaminidase-like domain"/>
    <property type="match status" value="1"/>
</dbReference>
<evidence type="ECO:0000313" key="7">
    <source>
        <dbReference type="EMBL" id="KIH67240.1"/>
    </source>
</evidence>
<evidence type="ECO:0000256" key="2">
    <source>
        <dbReference type="ARBA" id="ARBA00006285"/>
    </source>
</evidence>
<dbReference type="SUPFAM" id="SSF51445">
    <property type="entry name" value="(Trans)glycosidases"/>
    <property type="match status" value="1"/>
</dbReference>
<evidence type="ECO:0000313" key="8">
    <source>
        <dbReference type="Proteomes" id="UP000054047"/>
    </source>
</evidence>
<evidence type="ECO:0000256" key="3">
    <source>
        <dbReference type="ARBA" id="ARBA00012663"/>
    </source>
</evidence>
<accession>A0A0C2H0E3</accession>
<feature type="compositionally biased region" description="Basic and acidic residues" evidence="5">
    <location>
        <begin position="72"/>
        <end position="85"/>
    </location>
</feature>
<protein>
    <recommendedName>
        <fullName evidence="3">beta-N-acetylhexosaminidase</fullName>
        <ecNumber evidence="3">3.2.1.52</ecNumber>
    </recommendedName>
</protein>
<feature type="domain" description="Glycoside hydrolase family 20 catalytic" evidence="6">
    <location>
        <begin position="261"/>
        <end position="417"/>
    </location>
</feature>
<dbReference type="Pfam" id="PF00728">
    <property type="entry name" value="Glyco_hydro_20"/>
    <property type="match status" value="2"/>
</dbReference>
<feature type="region of interest" description="Disordered" evidence="5">
    <location>
        <begin position="59"/>
        <end position="88"/>
    </location>
</feature>
<dbReference type="InterPro" id="IPR025705">
    <property type="entry name" value="Beta_hexosaminidase_sua/sub"/>
</dbReference>
<dbReference type="InterPro" id="IPR015883">
    <property type="entry name" value="Glyco_hydro_20_cat"/>
</dbReference>
<dbReference type="AlphaFoldDB" id="A0A0C2H0E3"/>
<evidence type="ECO:0000256" key="4">
    <source>
        <dbReference type="ARBA" id="ARBA00022801"/>
    </source>
</evidence>
<dbReference type="PANTHER" id="PTHR22600">
    <property type="entry name" value="BETA-HEXOSAMINIDASE"/>
    <property type="match status" value="1"/>
</dbReference>
<comment type="catalytic activity">
    <reaction evidence="1">
        <text>Hydrolysis of terminal non-reducing N-acetyl-D-hexosamine residues in N-acetyl-beta-D-hexosaminides.</text>
        <dbReference type="EC" id="3.2.1.52"/>
    </reaction>
</comment>
<dbReference type="PRINTS" id="PR00738">
    <property type="entry name" value="GLHYDRLASE20"/>
</dbReference>